<feature type="transmembrane region" description="Helical" evidence="1">
    <location>
        <begin position="182"/>
        <end position="203"/>
    </location>
</feature>
<dbReference type="PANTHER" id="PTHR34219">
    <property type="entry name" value="IRON-REGULATED INNER MEMBRANE PROTEIN-RELATED"/>
    <property type="match status" value="1"/>
</dbReference>
<feature type="transmembrane region" description="Helical" evidence="1">
    <location>
        <begin position="356"/>
        <end position="377"/>
    </location>
</feature>
<evidence type="ECO:0000313" key="2">
    <source>
        <dbReference type="EMBL" id="MBX7489786.1"/>
    </source>
</evidence>
<dbReference type="EMBL" id="JAIGNQ010000004">
    <property type="protein sequence ID" value="MBX7489786.1"/>
    <property type="molecule type" value="Genomic_DNA"/>
</dbReference>
<keyword evidence="1" id="KW-0472">Membrane</keyword>
<protein>
    <submittedName>
        <fullName evidence="2">PepSY domain-containing protein</fullName>
    </submittedName>
</protein>
<dbReference type="Pfam" id="PF03929">
    <property type="entry name" value="PepSY_TM"/>
    <property type="match status" value="1"/>
</dbReference>
<name>A0ABS7JK69_9SPHN</name>
<keyword evidence="3" id="KW-1185">Reference proteome</keyword>
<feature type="transmembrane region" description="Helical" evidence="1">
    <location>
        <begin position="12"/>
        <end position="36"/>
    </location>
</feature>
<dbReference type="Proteomes" id="UP000776651">
    <property type="component" value="Unassembled WGS sequence"/>
</dbReference>
<keyword evidence="1" id="KW-0812">Transmembrane</keyword>
<dbReference type="RefSeq" id="WP_221598857.1">
    <property type="nucleotide sequence ID" value="NZ_JAIGNQ010000004.1"/>
</dbReference>
<dbReference type="PANTHER" id="PTHR34219:SF1">
    <property type="entry name" value="PEPSY DOMAIN-CONTAINING PROTEIN"/>
    <property type="match status" value="1"/>
</dbReference>
<keyword evidence="1" id="KW-1133">Transmembrane helix</keyword>
<gene>
    <name evidence="2" type="ORF">K3177_14860</name>
</gene>
<feature type="transmembrane region" description="Helical" evidence="1">
    <location>
        <begin position="402"/>
        <end position="424"/>
    </location>
</feature>
<reference evidence="2 3" key="1">
    <citation type="submission" date="2021-08" db="EMBL/GenBank/DDBJ databases">
        <title>Comparative Genomics Analysis of the Genus Qipengyuania Reveals Extensive Genetic Diversity and Metabolic Versatility, Including the Description of Fifteen Novel Species.</title>
        <authorList>
            <person name="Liu Y."/>
        </authorList>
    </citation>
    <scope>NUCLEOTIDE SEQUENCE [LARGE SCALE GENOMIC DNA]</scope>
    <source>
        <strain evidence="2 3">GH25</strain>
    </source>
</reference>
<comment type="caution">
    <text evidence="2">The sequence shown here is derived from an EMBL/GenBank/DDBJ whole genome shotgun (WGS) entry which is preliminary data.</text>
</comment>
<proteinExistence type="predicted"/>
<dbReference type="InterPro" id="IPR005625">
    <property type="entry name" value="PepSY-ass_TM"/>
</dbReference>
<organism evidence="2 3">
    <name type="scientific">Qipengyuania pacifica</name>
    <dbReference type="NCBI Taxonomy" id="2860199"/>
    <lineage>
        <taxon>Bacteria</taxon>
        <taxon>Pseudomonadati</taxon>
        <taxon>Pseudomonadota</taxon>
        <taxon>Alphaproteobacteria</taxon>
        <taxon>Sphingomonadales</taxon>
        <taxon>Erythrobacteraceae</taxon>
        <taxon>Qipengyuania</taxon>
    </lineage>
</organism>
<sequence length="451" mass="48681">MNSDFYRAAWRWHFFGGLAVLPLLAWLAVTGGIYLFKDEIEHSIYGDYIFVAPHASPLPLSQLMAGTEGAMGGTVERIEIPAANNQAWRMRIMGPDGERTAFVDPSDGTIRGTVAGGGAMQTIHDLHSLAITGPIGNALIEMAAGWAIMLTVTGVILWWPMKSKIPFRKSVIGRRGFWKDGHATLGAGGGVIVLFLAISGMPWSGVWGAQLQSALTATGLGRPQQVAKAHTRPIAVGQGDDITSSTRTTRGDVPWSMENRVLPKDVLSQGGIDTVLQVSLDAGLATPLAINVPADGVSYSVTSMQKKVEFARTMFIGQDGMIHGDTRFADYGTGAKVVEWGVATHQGKQYGEANRWVMLAGCLVLLLLCASAPILWWKRRTGGRLARPPAPLDRSRQRSFSAAMIACGLFFPLTGASMLAIWIVDKVITLSAKRRSQHVHRSMAPQRRGIT</sequence>
<evidence type="ECO:0000256" key="1">
    <source>
        <dbReference type="SAM" id="Phobius"/>
    </source>
</evidence>
<evidence type="ECO:0000313" key="3">
    <source>
        <dbReference type="Proteomes" id="UP000776651"/>
    </source>
</evidence>
<accession>A0ABS7JK69</accession>
<feature type="transmembrane region" description="Helical" evidence="1">
    <location>
        <begin position="143"/>
        <end position="161"/>
    </location>
</feature>